<accession>A0ACB9DCR9</accession>
<organism evidence="1 2">
    <name type="scientific">Smallanthus sonchifolius</name>
    <dbReference type="NCBI Taxonomy" id="185202"/>
    <lineage>
        <taxon>Eukaryota</taxon>
        <taxon>Viridiplantae</taxon>
        <taxon>Streptophyta</taxon>
        <taxon>Embryophyta</taxon>
        <taxon>Tracheophyta</taxon>
        <taxon>Spermatophyta</taxon>
        <taxon>Magnoliopsida</taxon>
        <taxon>eudicotyledons</taxon>
        <taxon>Gunneridae</taxon>
        <taxon>Pentapetalae</taxon>
        <taxon>asterids</taxon>
        <taxon>campanulids</taxon>
        <taxon>Asterales</taxon>
        <taxon>Asteraceae</taxon>
        <taxon>Asteroideae</taxon>
        <taxon>Heliantheae alliance</taxon>
        <taxon>Millerieae</taxon>
        <taxon>Smallanthus</taxon>
    </lineage>
</organism>
<reference evidence="1 2" key="2">
    <citation type="journal article" date="2022" name="Mol. Ecol. Resour.">
        <title>The genomes of chicory, endive, great burdock and yacon provide insights into Asteraceae paleo-polyploidization history and plant inulin production.</title>
        <authorList>
            <person name="Fan W."/>
            <person name="Wang S."/>
            <person name="Wang H."/>
            <person name="Wang A."/>
            <person name="Jiang F."/>
            <person name="Liu H."/>
            <person name="Zhao H."/>
            <person name="Xu D."/>
            <person name="Zhang Y."/>
        </authorList>
    </citation>
    <scope>NUCLEOTIDE SEQUENCE [LARGE SCALE GENOMIC DNA]</scope>
    <source>
        <strain evidence="2">cv. Yunnan</strain>
        <tissue evidence="1">Leaves</tissue>
    </source>
</reference>
<comment type="caution">
    <text evidence="1">The sequence shown here is derived from an EMBL/GenBank/DDBJ whole genome shotgun (WGS) entry which is preliminary data.</text>
</comment>
<gene>
    <name evidence="1" type="ORF">L1987_57411</name>
</gene>
<sequence length="71" mass="8876">MFSYLFDMVHHTMCLYIYPPPYLRFDRLKNGFRRIPEIKSSSHHIRWVYNQKLTKIITHRVLERLKKVKRK</sequence>
<protein>
    <submittedName>
        <fullName evidence="1">Uncharacterized protein</fullName>
    </submittedName>
</protein>
<proteinExistence type="predicted"/>
<keyword evidence="2" id="KW-1185">Reference proteome</keyword>
<dbReference type="EMBL" id="CM042036">
    <property type="protein sequence ID" value="KAI3744332.1"/>
    <property type="molecule type" value="Genomic_DNA"/>
</dbReference>
<dbReference type="Proteomes" id="UP001056120">
    <property type="component" value="Linkage Group LG19"/>
</dbReference>
<evidence type="ECO:0000313" key="2">
    <source>
        <dbReference type="Proteomes" id="UP001056120"/>
    </source>
</evidence>
<evidence type="ECO:0000313" key="1">
    <source>
        <dbReference type="EMBL" id="KAI3744332.1"/>
    </source>
</evidence>
<name>A0ACB9DCR9_9ASTR</name>
<reference evidence="2" key="1">
    <citation type="journal article" date="2022" name="Mol. Ecol. Resour.">
        <title>The genomes of chicory, endive, great burdock and yacon provide insights into Asteraceae palaeo-polyploidization history and plant inulin production.</title>
        <authorList>
            <person name="Fan W."/>
            <person name="Wang S."/>
            <person name="Wang H."/>
            <person name="Wang A."/>
            <person name="Jiang F."/>
            <person name="Liu H."/>
            <person name="Zhao H."/>
            <person name="Xu D."/>
            <person name="Zhang Y."/>
        </authorList>
    </citation>
    <scope>NUCLEOTIDE SEQUENCE [LARGE SCALE GENOMIC DNA]</scope>
    <source>
        <strain evidence="2">cv. Yunnan</strain>
    </source>
</reference>